<name>A0A8S5QH24_9CAUD</name>
<dbReference type="InterPro" id="IPR058154">
    <property type="entry name" value="Bxb1_TTP-like"/>
</dbReference>
<sequence>MSDTANVSAGKAKIGGAVSCAALGTTLPTDATTALDKAFASLGYCSDDGLTNENSPETEEVKAWGGDTVLTPQKSKPDKFKVTLIESMNVDVLKAVYGKSNVTGTLATGITVKANADEPEACCWAVDMILKGGALKRIVIPKGTITEVGEIAYKDDGAIGYAVTISAEPDGSGNTHYEYIKAAS</sequence>
<dbReference type="Pfam" id="PF25681">
    <property type="entry name" value="Phage_TTP_17"/>
    <property type="match status" value="1"/>
</dbReference>
<organism evidence="1">
    <name type="scientific">Siphoviridae sp. ctWBz6</name>
    <dbReference type="NCBI Taxonomy" id="2825536"/>
    <lineage>
        <taxon>Viruses</taxon>
        <taxon>Duplodnaviria</taxon>
        <taxon>Heunggongvirae</taxon>
        <taxon>Uroviricota</taxon>
        <taxon>Caudoviricetes</taxon>
    </lineage>
</organism>
<reference evidence="1" key="1">
    <citation type="journal article" date="2021" name="Proc. Natl. Acad. Sci. U.S.A.">
        <title>A Catalog of Tens of Thousands of Viruses from Human Metagenomes Reveals Hidden Associations with Chronic Diseases.</title>
        <authorList>
            <person name="Tisza M.J."/>
            <person name="Buck C.B."/>
        </authorList>
    </citation>
    <scope>NUCLEOTIDE SEQUENCE</scope>
    <source>
        <strain evidence="1">CtWBz6</strain>
    </source>
</reference>
<dbReference type="EMBL" id="BK015647">
    <property type="protein sequence ID" value="DAE17844.1"/>
    <property type="molecule type" value="Genomic_DNA"/>
</dbReference>
<protein>
    <submittedName>
        <fullName evidence="1">Tail protein</fullName>
    </submittedName>
</protein>
<accession>A0A8S5QH24</accession>
<evidence type="ECO:0000313" key="1">
    <source>
        <dbReference type="EMBL" id="DAE17844.1"/>
    </source>
</evidence>
<proteinExistence type="predicted"/>